<dbReference type="PANTHER" id="PTHR42648:SF32">
    <property type="entry name" value="RIBONUCLEASE H-LIKE DOMAIN, GAG-PRE-INTEGRASE DOMAIN PROTEIN-RELATED"/>
    <property type="match status" value="1"/>
</dbReference>
<feature type="region of interest" description="Disordered" evidence="1">
    <location>
        <begin position="184"/>
        <end position="223"/>
    </location>
</feature>
<protein>
    <submittedName>
        <fullName evidence="3">Putative ribonuclease H-like domain-containing protein</fullName>
    </submittedName>
</protein>
<evidence type="ECO:0000313" key="3">
    <source>
        <dbReference type="EMBL" id="GEU75417.1"/>
    </source>
</evidence>
<feature type="domain" description="Integrase catalytic" evidence="2">
    <location>
        <begin position="1"/>
        <end position="155"/>
    </location>
</feature>
<sequence>MYCLVVTDDYSRFTWAFSLATKDETSAIIKPYITRIENIVDHKVKVIICDNRTEFKNRELNKFCEIKGIMRQFSVARTPQQNRGAERRNRTLIEAAKIMLVDSKVGGKKVIISEASIRRDLQFTNEERVDCLPNSTIFEQLVSMRKPTRKVIEVPQPSEPIENVADEAVYKELDDRLVRVATTASSLEAEKDNGNINRTQSKATPNESSSQGTSSGGGPRCQEAIGDTIAQTRFENVSKLSNDLLLARGERIDDINANEDITLVNVQADAEMFDVDKDLGGEEVFVKQEVIADKEKIDEVTLA</sequence>
<feature type="compositionally biased region" description="Polar residues" evidence="1">
    <location>
        <begin position="194"/>
        <end position="207"/>
    </location>
</feature>
<dbReference type="InterPro" id="IPR039537">
    <property type="entry name" value="Retrotran_Ty1/copia-like"/>
</dbReference>
<organism evidence="3">
    <name type="scientific">Tanacetum cinerariifolium</name>
    <name type="common">Dalmatian daisy</name>
    <name type="synonym">Chrysanthemum cinerariifolium</name>
    <dbReference type="NCBI Taxonomy" id="118510"/>
    <lineage>
        <taxon>Eukaryota</taxon>
        <taxon>Viridiplantae</taxon>
        <taxon>Streptophyta</taxon>
        <taxon>Embryophyta</taxon>
        <taxon>Tracheophyta</taxon>
        <taxon>Spermatophyta</taxon>
        <taxon>Magnoliopsida</taxon>
        <taxon>eudicotyledons</taxon>
        <taxon>Gunneridae</taxon>
        <taxon>Pentapetalae</taxon>
        <taxon>asterids</taxon>
        <taxon>campanulids</taxon>
        <taxon>Asterales</taxon>
        <taxon>Asteraceae</taxon>
        <taxon>Asteroideae</taxon>
        <taxon>Anthemideae</taxon>
        <taxon>Anthemidinae</taxon>
        <taxon>Tanacetum</taxon>
    </lineage>
</organism>
<dbReference type="SUPFAM" id="SSF53098">
    <property type="entry name" value="Ribonuclease H-like"/>
    <property type="match status" value="1"/>
</dbReference>
<dbReference type="Gene3D" id="3.30.420.10">
    <property type="entry name" value="Ribonuclease H-like superfamily/Ribonuclease H"/>
    <property type="match status" value="1"/>
</dbReference>
<gene>
    <name evidence="3" type="ORF">Tci_047395</name>
</gene>
<dbReference type="InterPro" id="IPR012337">
    <property type="entry name" value="RNaseH-like_sf"/>
</dbReference>
<dbReference type="InterPro" id="IPR036397">
    <property type="entry name" value="RNaseH_sf"/>
</dbReference>
<dbReference type="GO" id="GO:0015074">
    <property type="term" value="P:DNA integration"/>
    <property type="evidence" value="ECO:0007669"/>
    <property type="project" value="InterPro"/>
</dbReference>
<reference evidence="3" key="1">
    <citation type="journal article" date="2019" name="Sci. Rep.">
        <title>Draft genome of Tanacetum cinerariifolium, the natural source of mosquito coil.</title>
        <authorList>
            <person name="Yamashiro T."/>
            <person name="Shiraishi A."/>
            <person name="Satake H."/>
            <person name="Nakayama K."/>
        </authorList>
    </citation>
    <scope>NUCLEOTIDE SEQUENCE</scope>
</reference>
<evidence type="ECO:0000259" key="2">
    <source>
        <dbReference type="PROSITE" id="PS50994"/>
    </source>
</evidence>
<comment type="caution">
    <text evidence="3">The sequence shown here is derived from an EMBL/GenBank/DDBJ whole genome shotgun (WGS) entry which is preliminary data.</text>
</comment>
<dbReference type="AlphaFoldDB" id="A0A6L2MQ08"/>
<evidence type="ECO:0000256" key="1">
    <source>
        <dbReference type="SAM" id="MobiDB-lite"/>
    </source>
</evidence>
<name>A0A6L2MQ08_TANCI</name>
<dbReference type="EMBL" id="BKCJ010007078">
    <property type="protein sequence ID" value="GEU75417.1"/>
    <property type="molecule type" value="Genomic_DNA"/>
</dbReference>
<dbReference type="GO" id="GO:0003676">
    <property type="term" value="F:nucleic acid binding"/>
    <property type="evidence" value="ECO:0007669"/>
    <property type="project" value="InterPro"/>
</dbReference>
<accession>A0A6L2MQ08</accession>
<dbReference type="Pfam" id="PF00665">
    <property type="entry name" value="rve"/>
    <property type="match status" value="1"/>
</dbReference>
<dbReference type="PROSITE" id="PS50994">
    <property type="entry name" value="INTEGRASE"/>
    <property type="match status" value="1"/>
</dbReference>
<dbReference type="InterPro" id="IPR001584">
    <property type="entry name" value="Integrase_cat-core"/>
</dbReference>
<proteinExistence type="predicted"/>
<dbReference type="PANTHER" id="PTHR42648">
    <property type="entry name" value="TRANSPOSASE, PUTATIVE-RELATED"/>
    <property type="match status" value="1"/>
</dbReference>